<dbReference type="Proteomes" id="UP000663891">
    <property type="component" value="Unassembled WGS sequence"/>
</dbReference>
<dbReference type="Proteomes" id="UP000663881">
    <property type="component" value="Unassembled WGS sequence"/>
</dbReference>
<reference evidence="3" key="1">
    <citation type="submission" date="2021-02" db="EMBL/GenBank/DDBJ databases">
        <authorList>
            <person name="Nowell W R."/>
        </authorList>
    </citation>
    <scope>NUCLEOTIDE SEQUENCE</scope>
</reference>
<dbReference type="EMBL" id="CAJOAY010000911">
    <property type="protein sequence ID" value="CAF3758861.1"/>
    <property type="molecule type" value="Genomic_DNA"/>
</dbReference>
<dbReference type="AlphaFoldDB" id="A0A818YMX9"/>
<evidence type="ECO:0000313" key="3">
    <source>
        <dbReference type="EMBL" id="CAF3758861.1"/>
    </source>
</evidence>
<evidence type="ECO:0000313" key="4">
    <source>
        <dbReference type="Proteomes" id="UP000663881"/>
    </source>
</evidence>
<keyword evidence="1" id="KW-0732">Signal</keyword>
<organism evidence="3 4">
    <name type="scientific">Adineta steineri</name>
    <dbReference type="NCBI Taxonomy" id="433720"/>
    <lineage>
        <taxon>Eukaryota</taxon>
        <taxon>Metazoa</taxon>
        <taxon>Spiralia</taxon>
        <taxon>Gnathifera</taxon>
        <taxon>Rotifera</taxon>
        <taxon>Eurotatoria</taxon>
        <taxon>Bdelloidea</taxon>
        <taxon>Adinetida</taxon>
        <taxon>Adinetidae</taxon>
        <taxon>Adineta</taxon>
    </lineage>
</organism>
<dbReference type="EMBL" id="CAJNON010000028">
    <property type="protein sequence ID" value="CAF0818305.1"/>
    <property type="molecule type" value="Genomic_DNA"/>
</dbReference>
<sequence>MAMFRALLVLILLFSMNFHSTAAGPISYGVCMATCLIGGGIATLFGAPPVDGVCETFCGPLLSTPDP</sequence>
<evidence type="ECO:0000313" key="2">
    <source>
        <dbReference type="EMBL" id="CAF0818305.1"/>
    </source>
</evidence>
<evidence type="ECO:0000256" key="1">
    <source>
        <dbReference type="SAM" id="SignalP"/>
    </source>
</evidence>
<accession>A0A818YMX9</accession>
<proteinExistence type="predicted"/>
<feature type="chain" id="PRO_5035617126" evidence="1">
    <location>
        <begin position="24"/>
        <end position="67"/>
    </location>
</feature>
<gene>
    <name evidence="3" type="ORF">OKA104_LOCUS16128</name>
    <name evidence="2" type="ORF">VCS650_LOCUS4931</name>
</gene>
<protein>
    <submittedName>
        <fullName evidence="3">Uncharacterized protein</fullName>
    </submittedName>
</protein>
<name>A0A818YMX9_9BILA</name>
<comment type="caution">
    <text evidence="3">The sequence shown here is derived from an EMBL/GenBank/DDBJ whole genome shotgun (WGS) entry which is preliminary data.</text>
</comment>
<feature type="signal peptide" evidence="1">
    <location>
        <begin position="1"/>
        <end position="23"/>
    </location>
</feature>